<dbReference type="STRING" id="1123382.SAMN02745221_01459"/>
<keyword evidence="1" id="KW-0808">Transferase</keyword>
<organism evidence="1 2">
    <name type="scientific">Thermosyntropha lipolytica DSM 11003</name>
    <dbReference type="NCBI Taxonomy" id="1123382"/>
    <lineage>
        <taxon>Bacteria</taxon>
        <taxon>Bacillati</taxon>
        <taxon>Bacillota</taxon>
        <taxon>Clostridia</taxon>
        <taxon>Eubacteriales</taxon>
        <taxon>Syntrophomonadaceae</taxon>
        <taxon>Thermosyntropha</taxon>
    </lineage>
</organism>
<dbReference type="PANTHER" id="PTHR43861">
    <property type="entry name" value="TRANS-ACONITATE 2-METHYLTRANSFERASE-RELATED"/>
    <property type="match status" value="1"/>
</dbReference>
<proteinExistence type="predicted"/>
<gene>
    <name evidence="1" type="ORF">SAMN02745221_01459</name>
</gene>
<sequence>MILKEFFTYYFSHVDDEVRKIYAGLLPQEEDLAGAYAEMFSRHDEEALKFLLDFYSVSFKLCRENPRQAILFNVNDNVCFDFFLDYVWNTLTGEEQDKVFAACAVSSYEEVKQKLKKDVALRNWFRREIGSGLDQEELFTLNEVISLQNFSSGGESSFLQYVYPRIKDKSGRVLDGGCGAGFATLVMSQYMEVYSLDACQARLKRAHALAEMMKRGERKIFPQIISLIQKELGGIEVEYEFPDAEKLLNQKPKDVHFTWGSLDKLPYEDNFFHFINCLDVLEHTYDPEAIVKEFARVLRPGGQVFITAPTRYGEWEQRIHESIEGTLFPAMLHMHHFDQEILRDMFSRHGLREVEVVPFDFMTYEDFLHIAEKSPDGELAEDLKQKSFDKVALQLFAVYEKI</sequence>
<evidence type="ECO:0000313" key="2">
    <source>
        <dbReference type="Proteomes" id="UP000242329"/>
    </source>
</evidence>
<evidence type="ECO:0000313" key="1">
    <source>
        <dbReference type="EMBL" id="SHH00423.1"/>
    </source>
</evidence>
<keyword evidence="2" id="KW-1185">Reference proteome</keyword>
<reference evidence="2" key="1">
    <citation type="submission" date="2016-11" db="EMBL/GenBank/DDBJ databases">
        <authorList>
            <person name="Varghese N."/>
            <person name="Submissions S."/>
        </authorList>
    </citation>
    <scope>NUCLEOTIDE SEQUENCE [LARGE SCALE GENOMIC DNA]</scope>
    <source>
        <strain evidence="2">DSM 11003</strain>
    </source>
</reference>
<dbReference type="OrthoDB" id="9757640at2"/>
<dbReference type="GO" id="GO:0032259">
    <property type="term" value="P:methylation"/>
    <property type="evidence" value="ECO:0007669"/>
    <property type="project" value="UniProtKB-KW"/>
</dbReference>
<dbReference type="Proteomes" id="UP000242329">
    <property type="component" value="Unassembled WGS sequence"/>
</dbReference>
<accession>A0A1M5PGL6</accession>
<dbReference type="SUPFAM" id="SSF53335">
    <property type="entry name" value="S-adenosyl-L-methionine-dependent methyltransferases"/>
    <property type="match status" value="1"/>
</dbReference>
<dbReference type="Gene3D" id="3.40.50.150">
    <property type="entry name" value="Vaccinia Virus protein VP39"/>
    <property type="match status" value="1"/>
</dbReference>
<dbReference type="EMBL" id="FQWY01000022">
    <property type="protein sequence ID" value="SHH00423.1"/>
    <property type="molecule type" value="Genomic_DNA"/>
</dbReference>
<protein>
    <submittedName>
        <fullName evidence="1">Methyltransferase domain-containing protein</fullName>
    </submittedName>
</protein>
<dbReference type="AlphaFoldDB" id="A0A1M5PGL6"/>
<dbReference type="GO" id="GO:0008168">
    <property type="term" value="F:methyltransferase activity"/>
    <property type="evidence" value="ECO:0007669"/>
    <property type="project" value="UniProtKB-KW"/>
</dbReference>
<dbReference type="InterPro" id="IPR029063">
    <property type="entry name" value="SAM-dependent_MTases_sf"/>
</dbReference>
<dbReference type="CDD" id="cd02440">
    <property type="entry name" value="AdoMet_MTases"/>
    <property type="match status" value="1"/>
</dbReference>
<keyword evidence="1" id="KW-0489">Methyltransferase</keyword>
<dbReference type="Pfam" id="PF13489">
    <property type="entry name" value="Methyltransf_23"/>
    <property type="match status" value="1"/>
</dbReference>
<dbReference type="RefSeq" id="WP_073092185.1">
    <property type="nucleotide sequence ID" value="NZ_FQWY01000022.1"/>
</dbReference>
<name>A0A1M5PGL6_9FIRM</name>